<evidence type="ECO:0000313" key="2">
    <source>
        <dbReference type="Proteomes" id="UP000266723"/>
    </source>
</evidence>
<evidence type="ECO:0000313" key="1">
    <source>
        <dbReference type="EMBL" id="KAF3576395.1"/>
    </source>
</evidence>
<proteinExistence type="predicted"/>
<accession>A0ABQ7DGI5</accession>
<protein>
    <submittedName>
        <fullName evidence="1">Uncharacterized protein</fullName>
    </submittedName>
</protein>
<reference evidence="1 2" key="1">
    <citation type="journal article" date="2020" name="BMC Genomics">
        <title>Intraspecific diversification of the crop wild relative Brassica cretica Lam. using demographic model selection.</title>
        <authorList>
            <person name="Kioukis A."/>
            <person name="Michalopoulou V.A."/>
            <person name="Briers L."/>
            <person name="Pirintsos S."/>
            <person name="Studholme D.J."/>
            <person name="Pavlidis P."/>
            <person name="Sarris P.F."/>
        </authorList>
    </citation>
    <scope>NUCLEOTIDE SEQUENCE [LARGE SCALE GENOMIC DNA]</scope>
    <source>
        <strain evidence="2">cv. PFS-1207/04</strain>
    </source>
</reference>
<name>A0ABQ7DGI5_BRACR</name>
<comment type="caution">
    <text evidence="1">The sequence shown here is derived from an EMBL/GenBank/DDBJ whole genome shotgun (WGS) entry which is preliminary data.</text>
</comment>
<dbReference type="Proteomes" id="UP000266723">
    <property type="component" value="Unassembled WGS sequence"/>
</dbReference>
<dbReference type="EMBL" id="QGKV02000649">
    <property type="protein sequence ID" value="KAF3576395.1"/>
    <property type="molecule type" value="Genomic_DNA"/>
</dbReference>
<gene>
    <name evidence="1" type="ORF">DY000_02034327</name>
</gene>
<sequence length="201" mass="22437">MSSGAYYRSWMDKPHLDPNTNLLTKEYVQGIGEFMRLVQQQPDAKSAPAAPPAAAQQDPGVMPVELLVQQPGREHLPVLQPNPRRGHSTWSINQMMYSMFRFGYSKWSVILSDERELWFRQFADLVIKGVVDLVEVEIASQFQPLSNDGDSTGVSTNLSLLQINEMVEKAVYKSKGGRLVGSDGGDVCMCRWLISGEALMT</sequence>
<organism evidence="1 2">
    <name type="scientific">Brassica cretica</name>
    <name type="common">Mustard</name>
    <dbReference type="NCBI Taxonomy" id="69181"/>
    <lineage>
        <taxon>Eukaryota</taxon>
        <taxon>Viridiplantae</taxon>
        <taxon>Streptophyta</taxon>
        <taxon>Embryophyta</taxon>
        <taxon>Tracheophyta</taxon>
        <taxon>Spermatophyta</taxon>
        <taxon>Magnoliopsida</taxon>
        <taxon>eudicotyledons</taxon>
        <taxon>Gunneridae</taxon>
        <taxon>Pentapetalae</taxon>
        <taxon>rosids</taxon>
        <taxon>malvids</taxon>
        <taxon>Brassicales</taxon>
        <taxon>Brassicaceae</taxon>
        <taxon>Brassiceae</taxon>
        <taxon>Brassica</taxon>
    </lineage>
</organism>
<keyword evidence="2" id="KW-1185">Reference proteome</keyword>